<accession>A0ABM1MQV6</accession>
<protein>
    <submittedName>
        <fullName evidence="5">RNA-binding protein SGN1-like</fullName>
    </submittedName>
</protein>
<sequence>MMSEIEVCRKSSNKNAVLERVNKSETLELEEMTANFQKMSIGDPKKVLVKDGKQLLKDIFSDKRLNENMEKNIKDNTKSNSKKKVVKSTKILKLPYDNMKKRQTKKEKRKVVNKRSSEIIEAIRKTVSNGIVKDIKINSKLCARSLISILMKNKGPGESSDEDNVSADDVEKSLENLKLLKEDKNLMKKSTEPVDENNRKKIEADSRSVFVGNVDNGTNAQSLEKMFSACGTIKRVSIPLNAINGKPKGFAYIEFDVSSSVEKAIKMSGVMLRGRPIQVKHKRTNKPGLSTTDRPSFEPISSRSRKIYKKRANAAPKVFNDYSFRNNGGATSNANTSKNVYVLNRKSSKSTKKIVNTPTENNNNN</sequence>
<evidence type="ECO:0000256" key="2">
    <source>
        <dbReference type="PROSITE-ProRule" id="PRU00176"/>
    </source>
</evidence>
<reference evidence="5" key="1">
    <citation type="submission" date="2025-08" db="UniProtKB">
        <authorList>
            <consortium name="RefSeq"/>
        </authorList>
    </citation>
    <scope>IDENTIFICATION</scope>
    <source>
        <tissue evidence="5">Whole Larva</tissue>
    </source>
</reference>
<keyword evidence="4" id="KW-1185">Reference proteome</keyword>
<dbReference type="InterPro" id="IPR035979">
    <property type="entry name" value="RBD_domain_sf"/>
</dbReference>
<dbReference type="SUPFAM" id="SSF54928">
    <property type="entry name" value="RNA-binding domain, RBD"/>
    <property type="match status" value="1"/>
</dbReference>
<dbReference type="PROSITE" id="PS50102">
    <property type="entry name" value="RRM"/>
    <property type="match status" value="1"/>
</dbReference>
<dbReference type="GeneID" id="108562951"/>
<dbReference type="SMART" id="SM00360">
    <property type="entry name" value="RRM"/>
    <property type="match status" value="1"/>
</dbReference>
<dbReference type="InterPro" id="IPR000504">
    <property type="entry name" value="RRM_dom"/>
</dbReference>
<dbReference type="PANTHER" id="PTHR23236:SF12">
    <property type="entry name" value="EUKARYOTIC INITIATION FACTOR 4B-RELATED"/>
    <property type="match status" value="1"/>
</dbReference>
<keyword evidence="1 2" id="KW-0694">RNA-binding</keyword>
<name>A0ABM1MQV6_NICVS</name>
<evidence type="ECO:0000259" key="3">
    <source>
        <dbReference type="PROSITE" id="PS50102"/>
    </source>
</evidence>
<dbReference type="PANTHER" id="PTHR23236">
    <property type="entry name" value="EUKARYOTIC TRANSLATION INITIATION FACTOR 4B/4H"/>
    <property type="match status" value="1"/>
</dbReference>
<organism evidence="4 5">
    <name type="scientific">Nicrophorus vespilloides</name>
    <name type="common">Boreal carrion beetle</name>
    <dbReference type="NCBI Taxonomy" id="110193"/>
    <lineage>
        <taxon>Eukaryota</taxon>
        <taxon>Metazoa</taxon>
        <taxon>Ecdysozoa</taxon>
        <taxon>Arthropoda</taxon>
        <taxon>Hexapoda</taxon>
        <taxon>Insecta</taxon>
        <taxon>Pterygota</taxon>
        <taxon>Neoptera</taxon>
        <taxon>Endopterygota</taxon>
        <taxon>Coleoptera</taxon>
        <taxon>Polyphaga</taxon>
        <taxon>Staphyliniformia</taxon>
        <taxon>Silphidae</taxon>
        <taxon>Nicrophorinae</taxon>
        <taxon>Nicrophorus</taxon>
    </lineage>
</organism>
<proteinExistence type="predicted"/>
<dbReference type="InterPro" id="IPR012677">
    <property type="entry name" value="Nucleotide-bd_a/b_plait_sf"/>
</dbReference>
<dbReference type="Gene3D" id="3.30.70.330">
    <property type="match status" value="1"/>
</dbReference>
<dbReference type="RefSeq" id="XP_017776956.1">
    <property type="nucleotide sequence ID" value="XM_017921467.1"/>
</dbReference>
<evidence type="ECO:0000313" key="4">
    <source>
        <dbReference type="Proteomes" id="UP000695000"/>
    </source>
</evidence>
<feature type="domain" description="RRM" evidence="3">
    <location>
        <begin position="207"/>
        <end position="284"/>
    </location>
</feature>
<evidence type="ECO:0000313" key="5">
    <source>
        <dbReference type="RefSeq" id="XP_017776956.1"/>
    </source>
</evidence>
<dbReference type="Proteomes" id="UP000695000">
    <property type="component" value="Unplaced"/>
</dbReference>
<gene>
    <name evidence="5" type="primary">LOC108562951</name>
</gene>
<evidence type="ECO:0000256" key="1">
    <source>
        <dbReference type="ARBA" id="ARBA00022884"/>
    </source>
</evidence>
<dbReference type="Pfam" id="PF00076">
    <property type="entry name" value="RRM_1"/>
    <property type="match status" value="1"/>
</dbReference>